<keyword evidence="1" id="KW-0805">Transcription regulation</keyword>
<dbReference type="SUPFAM" id="SSF57959">
    <property type="entry name" value="Leucine zipper domain"/>
    <property type="match status" value="1"/>
</dbReference>
<evidence type="ECO:0000259" key="7">
    <source>
        <dbReference type="PROSITE" id="PS50217"/>
    </source>
</evidence>
<dbReference type="InterPro" id="IPR000837">
    <property type="entry name" value="AP-1"/>
</dbReference>
<dbReference type="InterPro" id="IPR004827">
    <property type="entry name" value="bZIP"/>
</dbReference>
<sequence length="695" mass="76219">MSGPSFVHSAAKAFARQHDRKRHEKVHYGEKQFVCGAGNGTDGQQGCGRAFFRRDGLARHLRSDTGSACTKTLFQETKWRRLLSQQSSLGRYPAVLAANVVALDNCGAGSGVLPSALLIQSPSLADKEYPRSDTNGGFGGAFSIASLVDDSDRGGDNVFQMPLELVGTCLLPVVRARGRWIDDFPKLGPGGAAEATGNLEAWLFFVLLMTQANQLTPGSTRWFCSPATSKWSGGAANKCRLLHIPCWQRRLFPTSPGRRSGEFTNHLCRRRFRINHDLQWLRGVVPIVAKFVPSLHHVFLATFLAFPPTVSRPKYGTTDPRSSRTPPTEHLVHCAAHVSSRWPDDAPAPQDGSSRSPSMHTSLADPRGLFLRLHVVSSDLRRRVYPGLTIPNPYKTNSVRFSQVECASTSTSISMNSRLMVSSNPFDLRPLDGEKSLATNQLDGQWGGAYSLDNSLVMKEPESPPASTDIFGNNLSIGCIDGTMADLDARKFAMNGRSNNGMQFPDPFYPRTTSNFMSDPSSDGINSSLSEDVAIYTIPSTESPSPQTKPSTVKKRGRPRKARPASTTGAIYKTDPSTGSKRWTSTKSEAEASGADDPRAVRVREKNRIAADKCRSRRRQEEDKIKSKHEDLEREHGRLSGALSELMAETYLLKNMLMEHGNCDCRLIQDFLKESASEWVAKKLKASASPVGTSS</sequence>
<dbReference type="SUPFAM" id="SSF57667">
    <property type="entry name" value="beta-beta-alpha zinc fingers"/>
    <property type="match status" value="1"/>
</dbReference>
<evidence type="ECO:0000313" key="9">
    <source>
        <dbReference type="Proteomes" id="UP000245956"/>
    </source>
</evidence>
<feature type="domain" description="BZIP" evidence="7">
    <location>
        <begin position="597"/>
        <end position="660"/>
    </location>
</feature>
<keyword evidence="2" id="KW-0238">DNA-binding</keyword>
<dbReference type="GO" id="GO:0005634">
    <property type="term" value="C:nucleus"/>
    <property type="evidence" value="ECO:0007669"/>
    <property type="project" value="TreeGrafter"/>
</dbReference>
<dbReference type="PANTHER" id="PTHR23351">
    <property type="entry name" value="FOS TRANSCRIPTION FACTOR-RELATED"/>
    <property type="match status" value="1"/>
</dbReference>
<dbReference type="Gene3D" id="3.30.160.60">
    <property type="entry name" value="Classic Zinc Finger"/>
    <property type="match status" value="1"/>
</dbReference>
<dbReference type="GO" id="GO:0000978">
    <property type="term" value="F:RNA polymerase II cis-regulatory region sequence-specific DNA binding"/>
    <property type="evidence" value="ECO:0007669"/>
    <property type="project" value="TreeGrafter"/>
</dbReference>
<evidence type="ECO:0000313" key="8">
    <source>
        <dbReference type="EMBL" id="PWI64261.1"/>
    </source>
</evidence>
<protein>
    <recommendedName>
        <fullName evidence="10">BZIP domain-containing protein</fullName>
    </recommendedName>
</protein>
<evidence type="ECO:0000259" key="6">
    <source>
        <dbReference type="PROSITE" id="PS50157"/>
    </source>
</evidence>
<feature type="compositionally biased region" description="Basic and acidic residues" evidence="5">
    <location>
        <begin position="596"/>
        <end position="636"/>
    </location>
</feature>
<evidence type="ECO:0000256" key="4">
    <source>
        <dbReference type="PROSITE-ProRule" id="PRU00042"/>
    </source>
</evidence>
<keyword evidence="4" id="KW-0863">Zinc-finger</keyword>
<keyword evidence="4" id="KW-0862">Zinc</keyword>
<dbReference type="PROSITE" id="PS50157">
    <property type="entry name" value="ZINC_FINGER_C2H2_2"/>
    <property type="match status" value="1"/>
</dbReference>
<dbReference type="Proteomes" id="UP000245956">
    <property type="component" value="Unassembled WGS sequence"/>
</dbReference>
<feature type="domain" description="C2H2-type" evidence="6">
    <location>
        <begin position="33"/>
        <end position="69"/>
    </location>
</feature>
<dbReference type="InterPro" id="IPR046347">
    <property type="entry name" value="bZIP_sf"/>
</dbReference>
<accession>A0A2U3DPT5</accession>
<dbReference type="InterPro" id="IPR013087">
    <property type="entry name" value="Znf_C2H2_type"/>
</dbReference>
<dbReference type="EMBL" id="LCWV01000076">
    <property type="protein sequence ID" value="PWI64261.1"/>
    <property type="molecule type" value="Genomic_DNA"/>
</dbReference>
<dbReference type="Gene3D" id="1.20.5.170">
    <property type="match status" value="1"/>
</dbReference>
<dbReference type="GO" id="GO:0008270">
    <property type="term" value="F:zinc ion binding"/>
    <property type="evidence" value="ECO:0007669"/>
    <property type="project" value="UniProtKB-KW"/>
</dbReference>
<dbReference type="SMART" id="SM00338">
    <property type="entry name" value="BRLZ"/>
    <property type="match status" value="1"/>
</dbReference>
<dbReference type="Pfam" id="PF07716">
    <property type="entry name" value="bZIP_2"/>
    <property type="match status" value="1"/>
</dbReference>
<name>A0A2U3DPT5_PURLI</name>
<organism evidence="8 9">
    <name type="scientific">Purpureocillium lilacinum</name>
    <name type="common">Paecilomyces lilacinus</name>
    <dbReference type="NCBI Taxonomy" id="33203"/>
    <lineage>
        <taxon>Eukaryota</taxon>
        <taxon>Fungi</taxon>
        <taxon>Dikarya</taxon>
        <taxon>Ascomycota</taxon>
        <taxon>Pezizomycotina</taxon>
        <taxon>Sordariomycetes</taxon>
        <taxon>Hypocreomycetidae</taxon>
        <taxon>Hypocreales</taxon>
        <taxon>Ophiocordycipitaceae</taxon>
        <taxon>Purpureocillium</taxon>
    </lineage>
</organism>
<keyword evidence="4" id="KW-0479">Metal-binding</keyword>
<evidence type="ECO:0008006" key="10">
    <source>
        <dbReference type="Google" id="ProtNLM"/>
    </source>
</evidence>
<keyword evidence="3" id="KW-0804">Transcription</keyword>
<dbReference type="InterPro" id="IPR036236">
    <property type="entry name" value="Znf_C2H2_sf"/>
</dbReference>
<feature type="region of interest" description="Disordered" evidence="5">
    <location>
        <begin position="537"/>
        <end position="636"/>
    </location>
</feature>
<reference evidence="8 9" key="1">
    <citation type="journal article" date="2016" name="Front. Microbiol.">
        <title>Genome and transcriptome sequences reveal the specific parasitism of the nematophagous Purpureocillium lilacinum 36-1.</title>
        <authorList>
            <person name="Xie J."/>
            <person name="Li S."/>
            <person name="Mo C."/>
            <person name="Xiao X."/>
            <person name="Peng D."/>
            <person name="Wang G."/>
            <person name="Xiao Y."/>
        </authorList>
    </citation>
    <scope>NUCLEOTIDE SEQUENCE [LARGE SCALE GENOMIC DNA]</scope>
    <source>
        <strain evidence="8 9">36-1</strain>
    </source>
</reference>
<dbReference type="CDD" id="cd14687">
    <property type="entry name" value="bZIP_ATF2"/>
    <property type="match status" value="1"/>
</dbReference>
<dbReference type="PANTHER" id="PTHR23351:SF24">
    <property type="entry name" value="ACTIVATING TRANSCRIPTION FACTOR 3-RELATED"/>
    <property type="match status" value="1"/>
</dbReference>
<dbReference type="PROSITE" id="PS50217">
    <property type="entry name" value="BZIP"/>
    <property type="match status" value="1"/>
</dbReference>
<feature type="region of interest" description="Disordered" evidence="5">
    <location>
        <begin position="341"/>
        <end position="363"/>
    </location>
</feature>
<evidence type="ECO:0000256" key="3">
    <source>
        <dbReference type="ARBA" id="ARBA00023163"/>
    </source>
</evidence>
<feature type="compositionally biased region" description="Polar residues" evidence="5">
    <location>
        <begin position="351"/>
        <end position="361"/>
    </location>
</feature>
<feature type="compositionally biased region" description="Basic residues" evidence="5">
    <location>
        <begin position="552"/>
        <end position="563"/>
    </location>
</feature>
<proteinExistence type="predicted"/>
<gene>
    <name evidence="8" type="ORF">PCL_11335</name>
</gene>
<evidence type="ECO:0000256" key="2">
    <source>
        <dbReference type="ARBA" id="ARBA00023125"/>
    </source>
</evidence>
<comment type="caution">
    <text evidence="8">The sequence shown here is derived from an EMBL/GenBank/DDBJ whole genome shotgun (WGS) entry which is preliminary data.</text>
</comment>
<evidence type="ECO:0000256" key="1">
    <source>
        <dbReference type="ARBA" id="ARBA00023015"/>
    </source>
</evidence>
<feature type="compositionally biased region" description="Polar residues" evidence="5">
    <location>
        <begin position="575"/>
        <end position="587"/>
    </location>
</feature>
<evidence type="ECO:0000256" key="5">
    <source>
        <dbReference type="SAM" id="MobiDB-lite"/>
    </source>
</evidence>
<dbReference type="AlphaFoldDB" id="A0A2U3DPT5"/>
<feature type="compositionally biased region" description="Polar residues" evidence="5">
    <location>
        <begin position="538"/>
        <end position="551"/>
    </location>
</feature>
<dbReference type="GO" id="GO:0000981">
    <property type="term" value="F:DNA-binding transcription factor activity, RNA polymerase II-specific"/>
    <property type="evidence" value="ECO:0007669"/>
    <property type="project" value="TreeGrafter"/>
</dbReference>